<dbReference type="AlphaFoldDB" id="A0A0E9W2U2"/>
<reference evidence="1" key="2">
    <citation type="journal article" date="2015" name="Fish Shellfish Immunol.">
        <title>Early steps in the European eel (Anguilla anguilla)-Vibrio vulnificus interaction in the gills: Role of the RtxA13 toxin.</title>
        <authorList>
            <person name="Callol A."/>
            <person name="Pajuelo D."/>
            <person name="Ebbesson L."/>
            <person name="Teles M."/>
            <person name="MacKenzie S."/>
            <person name="Amaro C."/>
        </authorList>
    </citation>
    <scope>NUCLEOTIDE SEQUENCE</scope>
</reference>
<organism evidence="1">
    <name type="scientific">Anguilla anguilla</name>
    <name type="common">European freshwater eel</name>
    <name type="synonym">Muraena anguilla</name>
    <dbReference type="NCBI Taxonomy" id="7936"/>
    <lineage>
        <taxon>Eukaryota</taxon>
        <taxon>Metazoa</taxon>
        <taxon>Chordata</taxon>
        <taxon>Craniata</taxon>
        <taxon>Vertebrata</taxon>
        <taxon>Euteleostomi</taxon>
        <taxon>Actinopterygii</taxon>
        <taxon>Neopterygii</taxon>
        <taxon>Teleostei</taxon>
        <taxon>Anguilliformes</taxon>
        <taxon>Anguillidae</taxon>
        <taxon>Anguilla</taxon>
    </lineage>
</organism>
<accession>A0A0E9W2U2</accession>
<evidence type="ECO:0000313" key="1">
    <source>
        <dbReference type="EMBL" id="JAH84636.1"/>
    </source>
</evidence>
<protein>
    <submittedName>
        <fullName evidence="1">Uncharacterized protein</fullName>
    </submittedName>
</protein>
<sequence length="61" mass="6895">MQYSVFLGNLLTVKTLLQYDLGETTSCHGELHFQEAGIQWKAPGIPDKLGLHELEKPQLEQ</sequence>
<reference evidence="1" key="1">
    <citation type="submission" date="2014-11" db="EMBL/GenBank/DDBJ databases">
        <authorList>
            <person name="Amaro Gonzalez C."/>
        </authorList>
    </citation>
    <scope>NUCLEOTIDE SEQUENCE</scope>
</reference>
<dbReference type="EMBL" id="GBXM01023941">
    <property type="protein sequence ID" value="JAH84636.1"/>
    <property type="molecule type" value="Transcribed_RNA"/>
</dbReference>
<proteinExistence type="predicted"/>
<name>A0A0E9W2U2_ANGAN</name>